<feature type="compositionally biased region" description="Low complexity" evidence="1">
    <location>
        <begin position="1894"/>
        <end position="1935"/>
    </location>
</feature>
<accession>A0A913ZVI3</accession>
<dbReference type="OMA" id="VIMDWWY"/>
<evidence type="ECO:0000313" key="3">
    <source>
        <dbReference type="EnsemblMetazoa" id="XP_038055504.1"/>
    </source>
</evidence>
<feature type="domain" description="VWFA" evidence="2">
    <location>
        <begin position="533"/>
        <end position="713"/>
    </location>
</feature>
<dbReference type="Pfam" id="PF13768">
    <property type="entry name" value="VWA_3"/>
    <property type="match status" value="2"/>
</dbReference>
<dbReference type="InterPro" id="IPR032770">
    <property type="entry name" value="DUF4537"/>
</dbReference>
<dbReference type="RefSeq" id="XP_038055504.1">
    <property type="nucleotide sequence ID" value="XM_038199576.1"/>
</dbReference>
<evidence type="ECO:0000313" key="4">
    <source>
        <dbReference type="Proteomes" id="UP000887568"/>
    </source>
</evidence>
<feature type="region of interest" description="Disordered" evidence="1">
    <location>
        <begin position="1882"/>
        <end position="1935"/>
    </location>
</feature>
<feature type="region of interest" description="Disordered" evidence="1">
    <location>
        <begin position="1"/>
        <end position="41"/>
    </location>
</feature>
<dbReference type="GeneID" id="119727617"/>
<dbReference type="Pfam" id="PF15057">
    <property type="entry name" value="DUF4537"/>
    <property type="match status" value="3"/>
</dbReference>
<feature type="compositionally biased region" description="Basic and acidic residues" evidence="1">
    <location>
        <begin position="1491"/>
        <end position="1554"/>
    </location>
</feature>
<feature type="compositionally biased region" description="Basic residues" evidence="1">
    <location>
        <begin position="1474"/>
        <end position="1490"/>
    </location>
</feature>
<feature type="compositionally biased region" description="Basic and acidic residues" evidence="1">
    <location>
        <begin position="1075"/>
        <end position="1096"/>
    </location>
</feature>
<evidence type="ECO:0000259" key="2">
    <source>
        <dbReference type="PROSITE" id="PS50234"/>
    </source>
</evidence>
<feature type="compositionally biased region" description="Polar residues" evidence="1">
    <location>
        <begin position="1063"/>
        <end position="1074"/>
    </location>
</feature>
<dbReference type="CDD" id="cd04508">
    <property type="entry name" value="Tudor_SF"/>
    <property type="match status" value="1"/>
</dbReference>
<dbReference type="PANTHER" id="PTHR46785">
    <property type="entry name" value="VON WILLEBRAND FACTOR A DOMAIN-CONTAINING PROTEIN 3B"/>
    <property type="match status" value="1"/>
</dbReference>
<evidence type="ECO:0000256" key="1">
    <source>
        <dbReference type="SAM" id="MobiDB-lite"/>
    </source>
</evidence>
<dbReference type="OrthoDB" id="10021393at2759"/>
<dbReference type="Gene3D" id="3.40.50.410">
    <property type="entry name" value="von Willebrand factor, type A domain"/>
    <property type="match status" value="1"/>
</dbReference>
<feature type="region of interest" description="Disordered" evidence="1">
    <location>
        <begin position="1473"/>
        <end position="1589"/>
    </location>
</feature>
<dbReference type="InterPro" id="IPR002035">
    <property type="entry name" value="VWF_A"/>
</dbReference>
<dbReference type="SMART" id="SM00327">
    <property type="entry name" value="VWA"/>
    <property type="match status" value="1"/>
</dbReference>
<dbReference type="PANTHER" id="PTHR46785:SF1">
    <property type="entry name" value="VON WILLEBRAND FACTOR A DOMAIN-CONTAINING PROTEIN 3B"/>
    <property type="match status" value="1"/>
</dbReference>
<proteinExistence type="predicted"/>
<feature type="compositionally biased region" description="Basic and acidic residues" evidence="1">
    <location>
        <begin position="1146"/>
        <end position="1165"/>
    </location>
</feature>
<reference evidence="3" key="1">
    <citation type="submission" date="2022-11" db="UniProtKB">
        <authorList>
            <consortium name="EnsemblMetazoa"/>
        </authorList>
    </citation>
    <scope>IDENTIFICATION</scope>
</reference>
<dbReference type="Proteomes" id="UP000887568">
    <property type="component" value="Unplaced"/>
</dbReference>
<feature type="compositionally biased region" description="Basic and acidic residues" evidence="1">
    <location>
        <begin position="1112"/>
        <end position="1123"/>
    </location>
</feature>
<name>A0A913ZVI3_PATMI</name>
<feature type="compositionally biased region" description="Acidic residues" evidence="1">
    <location>
        <begin position="1564"/>
        <end position="1585"/>
    </location>
</feature>
<keyword evidence="4" id="KW-1185">Reference proteome</keyword>
<feature type="region of interest" description="Disordered" evidence="1">
    <location>
        <begin position="1412"/>
        <end position="1432"/>
    </location>
</feature>
<dbReference type="PROSITE" id="PS50234">
    <property type="entry name" value="VWFA"/>
    <property type="match status" value="1"/>
</dbReference>
<sequence length="1935" mass="219572">MYEIDSGNVRSSTEMENPKFDLGPRHKNNNNNQPPDISKEDIASVIKLKPPAKKTWEPDVKALISTKKWLSTYGLKKNRLTVDQILATVGFKHSDEYDRALKKPICSRYGEGLFTRYPARNGKVYNVNVKVGREKIKQLENSLLAAINLYKRRIEWLTSEARRLFGVIEDHCITIVLDVKTSSPIQFDHCRNAIIRVLQEQVSQIAKFNLIRAAEDMVMFQPNAVPVSRDSLQNAIDWLHNLDSVAATTKTSGCEGIRKAFEDKNIEAVYLFSEGSSASTNMELMLQKVRDAPLPVHVVAFNNTDSITIKYLKDVSRLTGGRFHAFAFNKLDSDVSGTSGFSLDNKILMGGVPPGAGAREDVVAMFAELEEARHALSDVQVLLENTVPDGKPESARLAIQNGEVPATGERSEQYMGSKEWLYRHGLKSRKLDLYDALGLCSFKHCDGIVDVKRPPDDEYTDAASRNKLVNAKYCDKFCHVTWKDGSLKHVHVTADIHRNYERKTLVALEDFQRRVDWLQQGSRELFGTIIEDEVYILIDTSNSMENHLGLVKEKLYKLMQEQLRHKSRFNLVKFGSRSMSWRDRMVEVNESSLQSAWQWVRNLSISGSTNTLAALKTALGDVNTQAVYLLTDGRPDHPSKTILAQVQLQKAIPIHTISFNCNDREANDFLALLAADSGGRYHYYSDELLGISPDISGPQPYESEDVRLLKEEMKKGKDDLKKLADLRAQCALLDWGNSRSDELGCGRDHGIRKRPSSATGLRSASQILSRDSASPAPPHNSRPASAHGYHTTIRRPMSSLSMSSTTHEKCKPSRSRTATYPPRPNSAISRKNKPNVTYHNKTSWLRLRGSLDGWVVPETRGMLLKQQDRVSTALQGLANAQQKPKALKKKKVVDPLKMSSKRWLQKHGLKARKLTIYDALGKAAVKQRSKYVPILDKHIISQVFNEILPLAHVTDNKQEISLVNPYGINLKAYDEKLERAISGFNKRLDRIVWEALTPEEQDQFDCEGPISFLDNRKDCLDALDRLGWPLPEKDILLLEDEIEMGNRYLRHSHAIQRALKQKLNGSQSGGSTARSLREETPRRKEGDRRRPRKTSEDAMDDASEAGTRRRKASEDTSERSYHSDDEDEEHDDRRSRSEDSSDSSDEELKNVRDSDDSSNDDEIRKPRVVVKGGRDTKTKPKKKPPGRTATTKTIKQTYPARLPIRSKVIARSSVNGLYYPGIVSGITDARHVEIRFAADEDKEVIPSRFVIETQGARPSPILRTGDFVMVCCLSAGSEVWMPGILQFGPRDESRQAKHYTVITYDHRSMDVPRKSLIKIAQARYNFMVRYIWSLRKSSRVPNAVWLVSGDNEDNEQVIQDLEDESGMHLSLLQRTPSVEQEAQTEQPQTASEEVQADDTAPEDIRETLSELQQQMRQHHEEHIQTQQGLQEELKESFKQQKLLDEHQNQLLQKHDDLLHKHSELQREYDATARQHQKLQKRHSKLKGKHSLLKEEHGVLESTHRELDDRLHDMSNKHGSLENDYTSLKEKQDDLEKELQEKLKMQEEWEEERSRLQTGGQEGDIAQDGEDIEDENNDNTKEEEEHEKDKVVDEAMDEEADVATAIAAVNGDDGVDEADYKRQIDIRDEVLAQSPEDGWFYRGTVNSKSEDSEFYVEDSNGTIQKVSTKYILTDKEDGNRMIQQGDTVIALHPGHPFRYGPATVIKLLQDLWCQVEFYDEEIADVPREEMYYVTPECHDEVKEAILVGEDRWVGHPAVARRDEDGVYYLATVTERINRGRYFVVEWPDDATSQQHCKHIFGAFSRRQRFALGDYVLAMASAVKMTYLPSKITATDGDKLVVEFCDGTSSNDVDAIQCFWLSEGYYENSRIFHMRQNVEVPAIQPAPLQPTPPRSRPASASSISSRSSLGSRFKRSGSPTSSTSSRSKSVVSAADEW</sequence>
<dbReference type="InterPro" id="IPR036465">
    <property type="entry name" value="vWFA_dom_sf"/>
</dbReference>
<organism evidence="3 4">
    <name type="scientific">Patiria miniata</name>
    <name type="common">Bat star</name>
    <name type="synonym">Asterina miniata</name>
    <dbReference type="NCBI Taxonomy" id="46514"/>
    <lineage>
        <taxon>Eukaryota</taxon>
        <taxon>Metazoa</taxon>
        <taxon>Echinodermata</taxon>
        <taxon>Eleutherozoa</taxon>
        <taxon>Asterozoa</taxon>
        <taxon>Asteroidea</taxon>
        <taxon>Valvatacea</taxon>
        <taxon>Valvatida</taxon>
        <taxon>Asterinidae</taxon>
        <taxon>Patiria</taxon>
    </lineage>
</organism>
<feature type="compositionally biased region" description="Polar residues" evidence="1">
    <location>
        <begin position="756"/>
        <end position="772"/>
    </location>
</feature>
<feature type="region of interest" description="Disordered" evidence="1">
    <location>
        <begin position="743"/>
        <end position="834"/>
    </location>
</feature>
<dbReference type="EnsemblMetazoa" id="XM_038199576.1">
    <property type="protein sequence ID" value="XP_038055504.1"/>
    <property type="gene ID" value="LOC119727617"/>
</dbReference>
<feature type="compositionally biased region" description="Low complexity" evidence="1">
    <location>
        <begin position="1379"/>
        <end position="1393"/>
    </location>
</feature>
<dbReference type="SUPFAM" id="SSF53300">
    <property type="entry name" value="vWA-like"/>
    <property type="match status" value="2"/>
</dbReference>
<feature type="region of interest" description="Disordered" evidence="1">
    <location>
        <begin position="1376"/>
        <end position="1400"/>
    </location>
</feature>
<feature type="region of interest" description="Disordered" evidence="1">
    <location>
        <begin position="1060"/>
        <end position="1194"/>
    </location>
</feature>
<protein>
    <recommendedName>
        <fullName evidence="2">VWFA domain-containing protein</fullName>
    </recommendedName>
</protein>